<proteinExistence type="predicted"/>
<feature type="domain" description="N-acetyltransferase" evidence="1">
    <location>
        <begin position="29"/>
        <end position="181"/>
    </location>
</feature>
<reference evidence="2 3" key="2">
    <citation type="submission" date="2020-08" db="EMBL/GenBank/DDBJ databases">
        <title>Stappia taiwanensis sp. nov., isolated from a coastal thermal spring.</title>
        <authorList>
            <person name="Kampfer P."/>
        </authorList>
    </citation>
    <scope>NUCLEOTIDE SEQUENCE [LARGE SCALE GENOMIC DNA]</scope>
    <source>
        <strain evidence="2 3">DSM 23284</strain>
    </source>
</reference>
<organism evidence="2 3">
    <name type="scientific">Stappia taiwanensis</name>
    <dbReference type="NCBI Taxonomy" id="992267"/>
    <lineage>
        <taxon>Bacteria</taxon>
        <taxon>Pseudomonadati</taxon>
        <taxon>Pseudomonadota</taxon>
        <taxon>Alphaproteobacteria</taxon>
        <taxon>Hyphomicrobiales</taxon>
        <taxon>Stappiaceae</taxon>
        <taxon>Stappia</taxon>
    </lineage>
</organism>
<sequence>MPADTLTIPDGTASRRRLPPLPRARARGLRFRRIQEADLPFLSLLYGSTRAEELAPLPWSAAEKSAFLDMQFRAQHSHYMAHFPDADWLLVEWRQAPIGRLYLERWPSEIRVIDIALLPEARGQGLGEAMMRDVMALATRDNLGVGIHVEHNNPAMRLYLRLGFTKREDKGVYHLMRWDPAPR</sequence>
<dbReference type="SUPFAM" id="SSF55729">
    <property type="entry name" value="Acyl-CoA N-acyltransferases (Nat)"/>
    <property type="match status" value="1"/>
</dbReference>
<dbReference type="InterPro" id="IPR016181">
    <property type="entry name" value="Acyl_CoA_acyltransferase"/>
</dbReference>
<dbReference type="PROSITE" id="PS51186">
    <property type="entry name" value="GNAT"/>
    <property type="match status" value="1"/>
</dbReference>
<evidence type="ECO:0000313" key="2">
    <source>
        <dbReference type="EMBL" id="MBA4612646.1"/>
    </source>
</evidence>
<gene>
    <name evidence="2" type="ORF">H1W37_13345</name>
</gene>
<keyword evidence="2" id="KW-0808">Transferase</keyword>
<dbReference type="GO" id="GO:0016747">
    <property type="term" value="F:acyltransferase activity, transferring groups other than amino-acyl groups"/>
    <property type="evidence" value="ECO:0007669"/>
    <property type="project" value="InterPro"/>
</dbReference>
<reference evidence="2 3" key="1">
    <citation type="submission" date="2020-07" db="EMBL/GenBank/DDBJ databases">
        <authorList>
            <person name="Li M."/>
        </authorList>
    </citation>
    <scope>NUCLEOTIDE SEQUENCE [LARGE SCALE GENOMIC DNA]</scope>
    <source>
        <strain evidence="2 3">DSM 23284</strain>
    </source>
</reference>
<evidence type="ECO:0000259" key="1">
    <source>
        <dbReference type="PROSITE" id="PS51186"/>
    </source>
</evidence>
<dbReference type="Gene3D" id="3.40.630.30">
    <property type="match status" value="1"/>
</dbReference>
<dbReference type="AlphaFoldDB" id="A0A838XVX6"/>
<dbReference type="Pfam" id="PF00583">
    <property type="entry name" value="Acetyltransf_1"/>
    <property type="match status" value="1"/>
</dbReference>
<evidence type="ECO:0000313" key="3">
    <source>
        <dbReference type="Proteomes" id="UP000559404"/>
    </source>
</evidence>
<dbReference type="CDD" id="cd04301">
    <property type="entry name" value="NAT_SF"/>
    <property type="match status" value="1"/>
</dbReference>
<comment type="caution">
    <text evidence="2">The sequence shown here is derived from an EMBL/GenBank/DDBJ whole genome shotgun (WGS) entry which is preliminary data.</text>
</comment>
<dbReference type="EMBL" id="JACEON010000012">
    <property type="protein sequence ID" value="MBA4612646.1"/>
    <property type="molecule type" value="Genomic_DNA"/>
</dbReference>
<dbReference type="RefSeq" id="WP_181760834.1">
    <property type="nucleotide sequence ID" value="NZ_BMCR01000003.1"/>
</dbReference>
<keyword evidence="3" id="KW-1185">Reference proteome</keyword>
<dbReference type="Proteomes" id="UP000559404">
    <property type="component" value="Unassembled WGS sequence"/>
</dbReference>
<dbReference type="InterPro" id="IPR000182">
    <property type="entry name" value="GNAT_dom"/>
</dbReference>
<protein>
    <submittedName>
        <fullName evidence="2">GNAT family N-acetyltransferase</fullName>
    </submittedName>
</protein>
<name>A0A838XVX6_9HYPH</name>
<accession>A0A838XVX6</accession>